<keyword evidence="3" id="KW-0949">S-adenosyl-L-methionine</keyword>
<evidence type="ECO:0000256" key="2">
    <source>
        <dbReference type="ARBA" id="ARBA00022679"/>
    </source>
</evidence>
<dbReference type="SUPFAM" id="SSF53335">
    <property type="entry name" value="S-adenosyl-L-methionine-dependent methyltransferases"/>
    <property type="match status" value="1"/>
</dbReference>
<dbReference type="GO" id="GO:0044550">
    <property type="term" value="P:secondary metabolite biosynthetic process"/>
    <property type="evidence" value="ECO:0007669"/>
    <property type="project" value="UniProtKB-ARBA"/>
</dbReference>
<dbReference type="Gene3D" id="1.10.10.10">
    <property type="entry name" value="Winged helix-like DNA-binding domain superfamily/Winged helix DNA-binding domain"/>
    <property type="match status" value="1"/>
</dbReference>
<dbReference type="SUPFAM" id="SSF46785">
    <property type="entry name" value="Winged helix' DNA-binding domain"/>
    <property type="match status" value="1"/>
</dbReference>
<evidence type="ECO:0000256" key="1">
    <source>
        <dbReference type="ARBA" id="ARBA00022603"/>
    </source>
</evidence>
<evidence type="ECO:0000259" key="5">
    <source>
        <dbReference type="Pfam" id="PF00891"/>
    </source>
</evidence>
<proteinExistence type="predicted"/>
<dbReference type="GO" id="GO:0032259">
    <property type="term" value="P:methylation"/>
    <property type="evidence" value="ECO:0007669"/>
    <property type="project" value="UniProtKB-KW"/>
</dbReference>
<feature type="active site" description="Proton acceptor" evidence="4">
    <location>
        <position position="296"/>
    </location>
</feature>
<dbReference type="RefSeq" id="XP_022580423.1">
    <property type="nucleotide sequence ID" value="XM_022730593.1"/>
</dbReference>
<dbReference type="InterPro" id="IPR001077">
    <property type="entry name" value="COMT_C"/>
</dbReference>
<evidence type="ECO:0000256" key="4">
    <source>
        <dbReference type="PIRSR" id="PIRSR005739-1"/>
    </source>
</evidence>
<dbReference type="EMBL" id="KV878344">
    <property type="protein sequence ID" value="OJJ45913.1"/>
    <property type="molecule type" value="Genomic_DNA"/>
</dbReference>
<dbReference type="GO" id="GO:0008171">
    <property type="term" value="F:O-methyltransferase activity"/>
    <property type="evidence" value="ECO:0007669"/>
    <property type="project" value="InterPro"/>
</dbReference>
<feature type="domain" description="O-methyltransferase C-terminal" evidence="5">
    <location>
        <begin position="162"/>
        <end position="366"/>
    </location>
</feature>
<dbReference type="PIRSF" id="PIRSF005739">
    <property type="entry name" value="O-mtase"/>
    <property type="match status" value="1"/>
</dbReference>
<dbReference type="Proteomes" id="UP000184188">
    <property type="component" value="Unassembled WGS sequence"/>
</dbReference>
<accession>A0A1L9SFL8</accession>
<keyword evidence="7" id="KW-1185">Reference proteome</keyword>
<dbReference type="PROSITE" id="PS51683">
    <property type="entry name" value="SAM_OMT_II"/>
    <property type="match status" value="1"/>
</dbReference>
<dbReference type="OrthoDB" id="2410195at2759"/>
<dbReference type="PANTHER" id="PTHR43712:SF11">
    <property type="entry name" value="O-METHYLTRANSFERASE (AFU_ORTHOLOGUE AFUA_2G17820)-RELATED"/>
    <property type="match status" value="1"/>
</dbReference>
<dbReference type="VEuPathDB" id="FungiDB:ASPZODRAFT_98922"/>
<dbReference type="InterPro" id="IPR016461">
    <property type="entry name" value="COMT-like"/>
</dbReference>
<name>A0A1L9SFL8_9EURO</name>
<dbReference type="InterPro" id="IPR029063">
    <property type="entry name" value="SAM-dependent_MTases_sf"/>
</dbReference>
<dbReference type="InterPro" id="IPR036388">
    <property type="entry name" value="WH-like_DNA-bd_sf"/>
</dbReference>
<gene>
    <name evidence="6" type="ORF">ASPZODRAFT_98922</name>
</gene>
<reference evidence="7" key="1">
    <citation type="journal article" date="2017" name="Genome Biol.">
        <title>Comparative genomics reveals high biological diversity and specific adaptations in the industrially and medically important fungal genus Aspergillus.</title>
        <authorList>
            <person name="de Vries R.P."/>
            <person name="Riley R."/>
            <person name="Wiebenga A."/>
            <person name="Aguilar-Osorio G."/>
            <person name="Amillis S."/>
            <person name="Uchima C.A."/>
            <person name="Anderluh G."/>
            <person name="Asadollahi M."/>
            <person name="Askin M."/>
            <person name="Barry K."/>
            <person name="Battaglia E."/>
            <person name="Bayram O."/>
            <person name="Benocci T."/>
            <person name="Braus-Stromeyer S.A."/>
            <person name="Caldana C."/>
            <person name="Canovas D."/>
            <person name="Cerqueira G.C."/>
            <person name="Chen F."/>
            <person name="Chen W."/>
            <person name="Choi C."/>
            <person name="Clum A."/>
            <person name="Dos Santos R.A."/>
            <person name="Damasio A.R."/>
            <person name="Diallinas G."/>
            <person name="Emri T."/>
            <person name="Fekete E."/>
            <person name="Flipphi M."/>
            <person name="Freyberg S."/>
            <person name="Gallo A."/>
            <person name="Gournas C."/>
            <person name="Habgood R."/>
            <person name="Hainaut M."/>
            <person name="Harispe M.L."/>
            <person name="Henrissat B."/>
            <person name="Hilden K.S."/>
            <person name="Hope R."/>
            <person name="Hossain A."/>
            <person name="Karabika E."/>
            <person name="Karaffa L."/>
            <person name="Karanyi Z."/>
            <person name="Krasevec N."/>
            <person name="Kuo A."/>
            <person name="Kusch H."/>
            <person name="LaButti K."/>
            <person name="Lagendijk E.L."/>
            <person name="Lapidus A."/>
            <person name="Levasseur A."/>
            <person name="Lindquist E."/>
            <person name="Lipzen A."/>
            <person name="Logrieco A.F."/>
            <person name="MacCabe A."/>
            <person name="Maekelae M.R."/>
            <person name="Malavazi I."/>
            <person name="Melin P."/>
            <person name="Meyer V."/>
            <person name="Mielnichuk N."/>
            <person name="Miskei M."/>
            <person name="Molnar A.P."/>
            <person name="Mule G."/>
            <person name="Ngan C.Y."/>
            <person name="Orejas M."/>
            <person name="Orosz E."/>
            <person name="Ouedraogo J.P."/>
            <person name="Overkamp K.M."/>
            <person name="Park H.-S."/>
            <person name="Perrone G."/>
            <person name="Piumi F."/>
            <person name="Punt P.J."/>
            <person name="Ram A.F."/>
            <person name="Ramon A."/>
            <person name="Rauscher S."/>
            <person name="Record E."/>
            <person name="Riano-Pachon D.M."/>
            <person name="Robert V."/>
            <person name="Roehrig J."/>
            <person name="Ruller R."/>
            <person name="Salamov A."/>
            <person name="Salih N.S."/>
            <person name="Samson R.A."/>
            <person name="Sandor E."/>
            <person name="Sanguinetti M."/>
            <person name="Schuetze T."/>
            <person name="Sepcic K."/>
            <person name="Shelest E."/>
            <person name="Sherlock G."/>
            <person name="Sophianopoulou V."/>
            <person name="Squina F.M."/>
            <person name="Sun H."/>
            <person name="Susca A."/>
            <person name="Todd R.B."/>
            <person name="Tsang A."/>
            <person name="Unkles S.E."/>
            <person name="van de Wiele N."/>
            <person name="van Rossen-Uffink D."/>
            <person name="Oliveira J.V."/>
            <person name="Vesth T.C."/>
            <person name="Visser J."/>
            <person name="Yu J.-H."/>
            <person name="Zhou M."/>
            <person name="Andersen M.R."/>
            <person name="Archer D.B."/>
            <person name="Baker S.E."/>
            <person name="Benoit I."/>
            <person name="Brakhage A.A."/>
            <person name="Braus G.H."/>
            <person name="Fischer R."/>
            <person name="Frisvad J.C."/>
            <person name="Goldman G.H."/>
            <person name="Houbraken J."/>
            <person name="Oakley B."/>
            <person name="Pocsi I."/>
            <person name="Scazzocchio C."/>
            <person name="Seiboth B."/>
            <person name="vanKuyk P.A."/>
            <person name="Wortman J."/>
            <person name="Dyer P.S."/>
            <person name="Grigoriev I.V."/>
        </authorList>
    </citation>
    <scope>NUCLEOTIDE SEQUENCE [LARGE SCALE GENOMIC DNA]</scope>
    <source>
        <strain evidence="7">CBS 506.65</strain>
    </source>
</reference>
<dbReference type="GeneID" id="34617057"/>
<evidence type="ECO:0000256" key="3">
    <source>
        <dbReference type="ARBA" id="ARBA00022691"/>
    </source>
</evidence>
<dbReference type="Pfam" id="PF00891">
    <property type="entry name" value="Methyltransf_2"/>
    <property type="match status" value="1"/>
</dbReference>
<keyword evidence="2" id="KW-0808">Transferase</keyword>
<organism evidence="6 7">
    <name type="scientific">Penicilliopsis zonata CBS 506.65</name>
    <dbReference type="NCBI Taxonomy" id="1073090"/>
    <lineage>
        <taxon>Eukaryota</taxon>
        <taxon>Fungi</taxon>
        <taxon>Dikarya</taxon>
        <taxon>Ascomycota</taxon>
        <taxon>Pezizomycotina</taxon>
        <taxon>Eurotiomycetes</taxon>
        <taxon>Eurotiomycetidae</taxon>
        <taxon>Eurotiales</taxon>
        <taxon>Aspergillaceae</taxon>
        <taxon>Penicilliopsis</taxon>
    </lineage>
</organism>
<dbReference type="AlphaFoldDB" id="A0A1L9SFL8"/>
<sequence>MEIQNCLAKVQELATADASPNASPDTHRNLLQAIRALQLAAETPNETTSRLDFQIVHNIAIRVAVEKRFLHEIVAEGPVSASRLAEKTDSDELFVARILRMLCAIGFCDEVEGGYAPNQVTRFKTLPGSIAAEKHHFDIDFPIGGQLVKYMRGSGIDQFGESGPTIFKYAHGTHSIFGLIERDTEHKEAFDTYMTARRLVDAPQWFDIFPAEEKLASVPKEGQEVLLVDIGGGAGHELAKFHARFPHLSGRLILQDLPLTLDRFGPLPGIEKMEHDFFLPQPIKGARVYYLRSVLHDWSDKKSEEILSHIVNAMTQDSLLIIDDFVLPDSGADLRGVEMDILMWLHTAGLERTASQWRALLTRAGLDVVHIWDAKRGVESVLECRLRAI</sequence>
<dbReference type="InterPro" id="IPR036390">
    <property type="entry name" value="WH_DNA-bd_sf"/>
</dbReference>
<evidence type="ECO:0000313" key="6">
    <source>
        <dbReference type="EMBL" id="OJJ45913.1"/>
    </source>
</evidence>
<dbReference type="Gene3D" id="3.40.50.150">
    <property type="entry name" value="Vaccinia Virus protein VP39"/>
    <property type="match status" value="1"/>
</dbReference>
<keyword evidence="1" id="KW-0489">Methyltransferase</keyword>
<dbReference type="PANTHER" id="PTHR43712">
    <property type="entry name" value="PUTATIVE (AFU_ORTHOLOGUE AFUA_4G14580)-RELATED"/>
    <property type="match status" value="1"/>
</dbReference>
<evidence type="ECO:0000313" key="7">
    <source>
        <dbReference type="Proteomes" id="UP000184188"/>
    </source>
</evidence>
<protein>
    <recommendedName>
        <fullName evidence="5">O-methyltransferase C-terminal domain-containing protein</fullName>
    </recommendedName>
</protein>